<sequence>MRGWTRELFEIVRISTTRQPPVYFLQDLAGEDINGLFYEEKPSRVQKDLRKEVFEVDEILKTSGRGGKKRYFVSWKGYPEKFKSLVAAGDIQDLRRGIIFT</sequence>
<organism evidence="1 2">
    <name type="scientific">Eretmocerus hayati</name>
    <dbReference type="NCBI Taxonomy" id="131215"/>
    <lineage>
        <taxon>Eukaryota</taxon>
        <taxon>Metazoa</taxon>
        <taxon>Ecdysozoa</taxon>
        <taxon>Arthropoda</taxon>
        <taxon>Hexapoda</taxon>
        <taxon>Insecta</taxon>
        <taxon>Pterygota</taxon>
        <taxon>Neoptera</taxon>
        <taxon>Endopterygota</taxon>
        <taxon>Hymenoptera</taxon>
        <taxon>Apocrita</taxon>
        <taxon>Proctotrupomorpha</taxon>
        <taxon>Chalcidoidea</taxon>
        <taxon>Aphelinidae</taxon>
        <taxon>Aphelininae</taxon>
        <taxon>Eretmocerus</taxon>
    </lineage>
</organism>
<evidence type="ECO:0000313" key="1">
    <source>
        <dbReference type="EMBL" id="KAJ8666651.1"/>
    </source>
</evidence>
<keyword evidence="2" id="KW-1185">Reference proteome</keyword>
<reference evidence="1" key="1">
    <citation type="submission" date="2023-04" db="EMBL/GenBank/DDBJ databases">
        <title>A chromosome-level genome assembly of the parasitoid wasp Eretmocerus hayati.</title>
        <authorList>
            <person name="Zhong Y."/>
            <person name="Liu S."/>
            <person name="Liu Y."/>
        </authorList>
    </citation>
    <scope>NUCLEOTIDE SEQUENCE</scope>
    <source>
        <strain evidence="1">ZJU_SS_LIU_2023</strain>
    </source>
</reference>
<comment type="caution">
    <text evidence="1">The sequence shown here is derived from an EMBL/GenBank/DDBJ whole genome shotgun (WGS) entry which is preliminary data.</text>
</comment>
<accession>A0ACC2N6D8</accession>
<proteinExistence type="predicted"/>
<name>A0ACC2N6D8_9HYME</name>
<dbReference type="Proteomes" id="UP001239111">
    <property type="component" value="Chromosome 4"/>
</dbReference>
<evidence type="ECO:0000313" key="2">
    <source>
        <dbReference type="Proteomes" id="UP001239111"/>
    </source>
</evidence>
<gene>
    <name evidence="1" type="ORF">QAD02_008313</name>
</gene>
<dbReference type="EMBL" id="CM056744">
    <property type="protein sequence ID" value="KAJ8666651.1"/>
    <property type="molecule type" value="Genomic_DNA"/>
</dbReference>
<protein>
    <submittedName>
        <fullName evidence="1">Uncharacterized protein</fullName>
    </submittedName>
</protein>